<dbReference type="Gene3D" id="3.60.110.10">
    <property type="entry name" value="Carbon-nitrogen hydrolase"/>
    <property type="match status" value="1"/>
</dbReference>
<dbReference type="GO" id="GO:0050152">
    <property type="term" value="F:omega-amidase activity"/>
    <property type="evidence" value="ECO:0007669"/>
    <property type="project" value="TreeGrafter"/>
</dbReference>
<dbReference type="OrthoDB" id="5422384at2759"/>
<organism evidence="6 7">
    <name type="scientific">Orbilia oligospora</name>
    <name type="common">Nematode-trapping fungus</name>
    <name type="synonym">Arthrobotrys oligospora</name>
    <dbReference type="NCBI Taxonomy" id="2813651"/>
    <lineage>
        <taxon>Eukaryota</taxon>
        <taxon>Fungi</taxon>
        <taxon>Dikarya</taxon>
        <taxon>Ascomycota</taxon>
        <taxon>Pezizomycotina</taxon>
        <taxon>Orbiliomycetes</taxon>
        <taxon>Orbiliales</taxon>
        <taxon>Orbiliaceae</taxon>
        <taxon>Orbilia</taxon>
    </lineage>
</organism>
<dbReference type="InterPro" id="IPR011502">
    <property type="entry name" value="Nucleoporin_Nup85"/>
</dbReference>
<dbReference type="GO" id="GO:0015031">
    <property type="term" value="P:protein transport"/>
    <property type="evidence" value="ECO:0007669"/>
    <property type="project" value="UniProtKB-KW"/>
</dbReference>
<dbReference type="GO" id="GO:0031965">
    <property type="term" value="C:nuclear membrane"/>
    <property type="evidence" value="ECO:0007669"/>
    <property type="project" value="UniProtKB-UniRule"/>
</dbReference>
<feature type="domain" description="CN hydrolase" evidence="5">
    <location>
        <begin position="882"/>
        <end position="1140"/>
    </location>
</feature>
<dbReference type="GO" id="GO:0006528">
    <property type="term" value="P:asparagine metabolic process"/>
    <property type="evidence" value="ECO:0007669"/>
    <property type="project" value="TreeGrafter"/>
</dbReference>
<dbReference type="GO" id="GO:0006541">
    <property type="term" value="P:glutamine metabolic process"/>
    <property type="evidence" value="ECO:0007669"/>
    <property type="project" value="TreeGrafter"/>
</dbReference>
<dbReference type="PANTHER" id="PTHR23088:SF30">
    <property type="entry name" value="OMEGA-AMIDASE NIT2"/>
    <property type="match status" value="1"/>
</dbReference>
<evidence type="ECO:0000256" key="4">
    <source>
        <dbReference type="SAM" id="MobiDB-lite"/>
    </source>
</evidence>
<dbReference type="SUPFAM" id="SSF56317">
    <property type="entry name" value="Carbon-nitrogen hydrolase"/>
    <property type="match status" value="1"/>
</dbReference>
<sequence length="1166" mass="128643">MFNSISSPKNFANISQSSYGHPDDNDGDDTYAGQHDHSDFDEDDEATHLNDMFVGHHDDVSDDHDDGYGDYEDDQSDSADGFDDAGLDDVVGELAEADNSPSRNDFNHGIPDITEPSEFILALSDLLENAHSVLEPLEDTDEHTQNDPSPIGRHILSETQRRLYLQRLSFRILNSIANCSSSAKNDRLDDALRLASLMLPLYFPPPLDLTTIDLKSNAPLLRELSPPRPAPLILIQWLNQNDQHLDPSSFLDVLDYRPNQALHYDFWSLLQKLALRCRLDDLRLLLGSPRWDATESSQPGAQTYNRLAANNLQKASKIIQDIISQCPSLRFFPCSKNDTTAHKINRRGGDNTGEENWDTSSLPWRMWRSKIARAVDEISRISQQDPHIVKRSNPQDTLNDPSRLFRAKNSAYSNSEQSHLVPYGIAQELRVILQVFLGDRETILKISGGWLEAVAGLAAYHDETGSSGDGMEWDKYGRSGMANRATNAYHEDAAKKLAKSFHLATDKAFSLPAVRNLQSAIADILAGRVPKALKFLARLSLPVASAAAEILAWGGYFRFELMDSLQSSTYLHPDSLGLLGSGREKDNVREKIVSTYALALGSLGILHKGKAETIEGWEIGLATLRRTTTAGTRKAASRLIKSVKLDVDETARVERLVDTCGKHGLADEQKYVSESFARKLLSAGFVGSSLLYFSKAGCNSRIHDVMAGYVCSSLRRGGLVPLDEDIDDIMRGLLTSPISLVGDDILRREIAGFAALRGFYASKQEGRFGDAAQTLVVLLLSAGEKLDGGILHEDWESVLAPDNIAGLVYELLHVSGTDKSGHDFSIYLNNADIFNVLNVVESLFLVGGETLESVQEEFYQIQQARNIPLKLDFFEAVSTLRSTLAIGIGNNWLREENGKRVDKSANLARARTKVIEAANSGADIVVLPECFNSPYGTDYFPQYAESLSPPGSSQTFEILSAVAKETATYLIGGSIPEIDPATSRLYNTSLVFSPKGDLLATHRKVHLFDIDIPGKIKFKESEVLSAGDKMTIFETEYGKIGLGICYDIRFPELAMTAARKGCFVMVYPGAFNMTTGPLHWSLLARSRAVDNQIYVALCSPARDLGATYHAWGHSMVVDPNGSILEELEASEGIAIADLDNERVDEVRKGIPVTKQRRFDVYKNVAD</sequence>
<comment type="subcellular location">
    <subcellularLocation>
        <location evidence="3">Nucleus</location>
        <location evidence="3">Nuclear pore complex</location>
    </subcellularLocation>
</comment>
<dbReference type="PANTHER" id="PTHR23088">
    <property type="entry name" value="NITRILASE-RELATED"/>
    <property type="match status" value="1"/>
</dbReference>
<evidence type="ECO:0000256" key="1">
    <source>
        <dbReference type="ARBA" id="ARBA00010613"/>
    </source>
</evidence>
<comment type="subunit">
    <text evidence="3">Component of the nuclear pore complex (NPC).</text>
</comment>
<dbReference type="Pfam" id="PF00795">
    <property type="entry name" value="CN_hydrolase"/>
    <property type="match status" value="1"/>
</dbReference>
<comment type="similarity">
    <text evidence="1">Belongs to the carbon-nitrogen hydrolase superfamily. NIT1/NIT2 family.</text>
</comment>
<evidence type="ECO:0000313" key="7">
    <source>
        <dbReference type="Proteomes" id="UP000614610"/>
    </source>
</evidence>
<feature type="compositionally biased region" description="Acidic residues" evidence="4">
    <location>
        <begin position="60"/>
        <end position="86"/>
    </location>
</feature>
<dbReference type="GO" id="GO:0005643">
    <property type="term" value="C:nuclear pore"/>
    <property type="evidence" value="ECO:0007669"/>
    <property type="project" value="UniProtKB-SubCell"/>
</dbReference>
<dbReference type="GO" id="GO:0006107">
    <property type="term" value="P:oxaloacetate metabolic process"/>
    <property type="evidence" value="ECO:0007669"/>
    <property type="project" value="TreeGrafter"/>
</dbReference>
<dbReference type="Pfam" id="PF07575">
    <property type="entry name" value="Nucleopor_Nup85"/>
    <property type="match status" value="2"/>
</dbReference>
<dbReference type="CDD" id="cd07572">
    <property type="entry name" value="nit"/>
    <property type="match status" value="1"/>
</dbReference>
<proteinExistence type="inferred from homology"/>
<comment type="similarity">
    <text evidence="3">Belongs to the nucleoporin Nup85 family.</text>
</comment>
<comment type="function">
    <text evidence="3">Functions as a component of the nuclear pore complex (NPC).</text>
</comment>
<keyword evidence="3" id="KW-0906">Nuclear pore complex</keyword>
<dbReference type="PROSITE" id="PS01227">
    <property type="entry name" value="UPF0012"/>
    <property type="match status" value="1"/>
</dbReference>
<keyword evidence="3" id="KW-0811">Translocation</keyword>
<feature type="compositionally biased region" description="Polar residues" evidence="4">
    <location>
        <begin position="1"/>
        <end position="19"/>
    </location>
</feature>
<dbReference type="InterPro" id="IPR036526">
    <property type="entry name" value="C-N_Hydrolase_sf"/>
</dbReference>
<evidence type="ECO:0000259" key="5">
    <source>
        <dbReference type="PROSITE" id="PS50263"/>
    </source>
</evidence>
<keyword evidence="3" id="KW-0813">Transport</keyword>
<dbReference type="Proteomes" id="UP000614610">
    <property type="component" value="Unassembled WGS sequence"/>
</dbReference>
<evidence type="ECO:0000256" key="2">
    <source>
        <dbReference type="ARBA" id="ARBA00022801"/>
    </source>
</evidence>
<name>A0A8H8VG83_ORBOL</name>
<keyword evidence="2" id="KW-0378">Hydrolase</keyword>
<dbReference type="FunFam" id="3.60.110.10:FF:000002">
    <property type="entry name" value="Nitrilase family member 2"/>
    <property type="match status" value="1"/>
</dbReference>
<dbReference type="EMBL" id="WIWT01000015">
    <property type="protein sequence ID" value="KAF3216921.1"/>
    <property type="molecule type" value="Genomic_DNA"/>
</dbReference>
<keyword evidence="3" id="KW-0509">mRNA transport</keyword>
<reference evidence="6" key="1">
    <citation type="submission" date="2019-06" db="EMBL/GenBank/DDBJ databases">
        <authorList>
            <person name="Palmer J.M."/>
        </authorList>
    </citation>
    <scope>NUCLEOTIDE SEQUENCE</scope>
    <source>
        <strain evidence="6">TWF679</strain>
    </source>
</reference>
<protein>
    <recommendedName>
        <fullName evidence="3">Nuclear pore complex protein Nup85</fullName>
    </recommendedName>
</protein>
<dbReference type="InterPro" id="IPR003010">
    <property type="entry name" value="C-N_Hydrolase"/>
</dbReference>
<dbReference type="GO" id="GO:0005739">
    <property type="term" value="C:mitochondrion"/>
    <property type="evidence" value="ECO:0007669"/>
    <property type="project" value="TreeGrafter"/>
</dbReference>
<accession>A0A8H8VG83</accession>
<gene>
    <name evidence="6" type="ORF">TWF679_002753</name>
</gene>
<comment type="caution">
    <text evidence="6">The sequence shown here is derived from an EMBL/GenBank/DDBJ whole genome shotgun (WGS) entry which is preliminary data.</text>
</comment>
<dbReference type="AlphaFoldDB" id="A0A8H8VG83"/>
<dbReference type="InterPro" id="IPR045254">
    <property type="entry name" value="Nit1/2_C-N_Hydrolase"/>
</dbReference>
<dbReference type="GO" id="GO:0051028">
    <property type="term" value="P:mRNA transport"/>
    <property type="evidence" value="ECO:0007669"/>
    <property type="project" value="UniProtKB-KW"/>
</dbReference>
<dbReference type="InterPro" id="IPR001110">
    <property type="entry name" value="UPF0012_CS"/>
</dbReference>
<evidence type="ECO:0000256" key="3">
    <source>
        <dbReference type="RuleBase" id="RU365073"/>
    </source>
</evidence>
<dbReference type="PROSITE" id="PS50263">
    <property type="entry name" value="CN_HYDROLASE"/>
    <property type="match status" value="1"/>
</dbReference>
<evidence type="ECO:0000313" key="6">
    <source>
        <dbReference type="EMBL" id="KAF3216921.1"/>
    </source>
</evidence>
<keyword evidence="3" id="KW-0653">Protein transport</keyword>
<keyword evidence="3" id="KW-0539">Nucleus</keyword>
<keyword evidence="3" id="KW-0472">Membrane</keyword>
<feature type="region of interest" description="Disordered" evidence="4">
    <location>
        <begin position="1"/>
        <end position="86"/>
    </location>
</feature>